<protein>
    <submittedName>
        <fullName evidence="1">Uncharacterized protein</fullName>
    </submittedName>
</protein>
<evidence type="ECO:0000313" key="1">
    <source>
        <dbReference type="EMBL" id="DAE18128.1"/>
    </source>
</evidence>
<organism evidence="1">
    <name type="scientific">Siphoviridae sp. ctEBu1</name>
    <dbReference type="NCBI Taxonomy" id="2825393"/>
    <lineage>
        <taxon>Viruses</taxon>
        <taxon>Duplodnaviria</taxon>
        <taxon>Heunggongvirae</taxon>
        <taxon>Uroviricota</taxon>
        <taxon>Caudoviricetes</taxon>
    </lineage>
</organism>
<dbReference type="EMBL" id="BK015651">
    <property type="protein sequence ID" value="DAE18128.1"/>
    <property type="molecule type" value="Genomic_DNA"/>
</dbReference>
<accession>A0A8S5QGB9</accession>
<reference evidence="1" key="1">
    <citation type="journal article" date="2021" name="Proc. Natl. Acad. Sci. U.S.A.">
        <title>A Catalog of Tens of Thousands of Viruses from Human Metagenomes Reveals Hidden Associations with Chronic Diseases.</title>
        <authorList>
            <person name="Tisza M.J."/>
            <person name="Buck C.B."/>
        </authorList>
    </citation>
    <scope>NUCLEOTIDE SEQUENCE</scope>
    <source>
        <strain evidence="1">CtEBu1</strain>
    </source>
</reference>
<sequence>MARLTNEEIRRMTIDQADAYTDAHPAEAWRFVKVYGAAAAQQTKKAVKHGLRKGMLVPEPEVIELA</sequence>
<name>A0A8S5QGB9_9CAUD</name>
<proteinExistence type="predicted"/>